<evidence type="ECO:0008006" key="3">
    <source>
        <dbReference type="Google" id="ProtNLM"/>
    </source>
</evidence>
<dbReference type="AlphaFoldDB" id="A0A1I4PEM2"/>
<protein>
    <recommendedName>
        <fullName evidence="3">Divergent polysaccharide deacetylase</fullName>
    </recommendedName>
</protein>
<dbReference type="PANTHER" id="PTHR30105">
    <property type="entry name" value="UNCHARACTERIZED YIBQ-RELATED"/>
    <property type="match status" value="1"/>
</dbReference>
<dbReference type="InterPro" id="IPR011330">
    <property type="entry name" value="Glyco_hydro/deAcase_b/a-brl"/>
</dbReference>
<dbReference type="EMBL" id="FOUI01000002">
    <property type="protein sequence ID" value="SFM26204.1"/>
    <property type="molecule type" value="Genomic_DNA"/>
</dbReference>
<dbReference type="CDD" id="cd10936">
    <property type="entry name" value="CE4_DAC2"/>
    <property type="match status" value="1"/>
</dbReference>
<proteinExistence type="predicted"/>
<dbReference type="Proteomes" id="UP000243629">
    <property type="component" value="Unassembled WGS sequence"/>
</dbReference>
<dbReference type="Gene3D" id="3.20.20.370">
    <property type="entry name" value="Glycoside hydrolase/deacetylase"/>
    <property type="match status" value="1"/>
</dbReference>
<accession>A0A1I4PEM2</accession>
<name>A0A1I4PEM2_9GAMM</name>
<dbReference type="GO" id="GO:0005975">
    <property type="term" value="P:carbohydrate metabolic process"/>
    <property type="evidence" value="ECO:0007669"/>
    <property type="project" value="InterPro"/>
</dbReference>
<dbReference type="PROSITE" id="PS51257">
    <property type="entry name" value="PROKAR_LIPOPROTEIN"/>
    <property type="match status" value="1"/>
</dbReference>
<dbReference type="OrthoDB" id="9784811at2"/>
<evidence type="ECO:0000313" key="2">
    <source>
        <dbReference type="Proteomes" id="UP000243629"/>
    </source>
</evidence>
<dbReference type="PANTHER" id="PTHR30105:SF2">
    <property type="entry name" value="DIVERGENT POLYSACCHARIDE DEACETYLASE SUPERFAMILY"/>
    <property type="match status" value="1"/>
</dbReference>
<keyword evidence="2" id="KW-1185">Reference proteome</keyword>
<dbReference type="InterPro" id="IPR006837">
    <property type="entry name" value="Divergent_DAC"/>
</dbReference>
<gene>
    <name evidence="1" type="ORF">SAMN05216217_102286</name>
</gene>
<evidence type="ECO:0000313" key="1">
    <source>
        <dbReference type="EMBL" id="SFM26204.1"/>
    </source>
</evidence>
<dbReference type="STRING" id="1720063.SAMN05216217_102286"/>
<dbReference type="Pfam" id="PF04748">
    <property type="entry name" value="Polysacc_deac_2"/>
    <property type="match status" value="1"/>
</dbReference>
<organism evidence="1 2">
    <name type="scientific">Halopseudomonas yangmingensis</name>
    <dbReference type="NCBI Taxonomy" id="1720063"/>
    <lineage>
        <taxon>Bacteria</taxon>
        <taxon>Pseudomonadati</taxon>
        <taxon>Pseudomonadota</taxon>
        <taxon>Gammaproteobacteria</taxon>
        <taxon>Pseudomonadales</taxon>
        <taxon>Pseudomonadaceae</taxon>
        <taxon>Halopseudomonas</taxon>
    </lineage>
</organism>
<dbReference type="RefSeq" id="WP_093472868.1">
    <property type="nucleotide sequence ID" value="NZ_FOUI01000002.1"/>
</dbReference>
<sequence>MRRLYLALLCLGLLAACERSTTEVSEPVAAVESAPVVPLVPLVRPVDDRGSLWRQLEAAKVEVPESQQLPPQTPPVAALADRPAQLAIIIDDVGHSLEAGRRLIRLPVPLTLAILPHTRFASQLADEALAAGHGVMLHQPMENGAGLPIGPGGLYSHMSDEQLRQVLMVNLDSLPQASGVNNHMGSRLTAERRAMDALMPVLRERGLFFIDSRTTAETQAAFAAEAAGVQQLSRSGFLDHRRDAGLIAGKLAEAIDTARAQGWALMIGHPYEETLQVLERELPKPLADGEVELVPLQQLLQRHAR</sequence>
<dbReference type="SUPFAM" id="SSF88713">
    <property type="entry name" value="Glycoside hydrolase/deacetylase"/>
    <property type="match status" value="1"/>
</dbReference>
<reference evidence="2" key="1">
    <citation type="submission" date="2016-10" db="EMBL/GenBank/DDBJ databases">
        <authorList>
            <person name="Varghese N."/>
            <person name="Submissions S."/>
        </authorList>
    </citation>
    <scope>NUCLEOTIDE SEQUENCE [LARGE SCALE GENOMIC DNA]</scope>
    <source>
        <strain evidence="2">DSM 24213</strain>
    </source>
</reference>